<feature type="active site" description="Charge relay system" evidence="5">
    <location>
        <position position="350"/>
    </location>
</feature>
<dbReference type="OrthoDB" id="9798386at2"/>
<proteinExistence type="inferred from homology"/>
<organism evidence="8 9">
    <name type="scientific">Saccharothrix espanaensis (strain ATCC 51144 / DSM 44229 / JCM 9112 / NBRC 15066 / NRRL 15764)</name>
    <dbReference type="NCBI Taxonomy" id="1179773"/>
    <lineage>
        <taxon>Bacteria</taxon>
        <taxon>Bacillati</taxon>
        <taxon>Actinomycetota</taxon>
        <taxon>Actinomycetes</taxon>
        <taxon>Pseudonocardiales</taxon>
        <taxon>Pseudonocardiaceae</taxon>
        <taxon>Saccharothrix</taxon>
    </lineage>
</organism>
<sequence>MFHPGDAVWSPGSLTLLQKDKSMRKIVTGLGVVALAMGAVSTPAQAEGAVRYAGSALAVPGSYLVKVKDVAALGDVTSRVSGVDRVFGGSYKGFSARLSEKQARRLAADPAVEYVEQDQVVRALAPTTQNNAPWGLDRIDQRKLPLDTKYSYTTNGRGTTAYVIDTGIRVTHQEFGDRACNGWDAVDNDNVAQDDNGHGTHVAGLVAGKTYGVAKLAKVCGVRVLDGSGSGTTAGVVAGIDWVARNAVKPAVANLSLGGGASTAMDDAVLALIKSGVTASVTAGGSNADAINYSPARVGEAITSGSSTNTDTKTTFSNYGKVVDVYAPGQNIISAWHTSDTATNTISGTSMSTGFVSGVALRYLQRNVKATPAQVHAEIVKAATPLSFGPLLYWSPSR</sequence>
<dbReference type="PRINTS" id="PR00723">
    <property type="entry name" value="SUBTILISIN"/>
</dbReference>
<dbReference type="STRING" id="1179773.BN6_25020"/>
<evidence type="ECO:0000256" key="4">
    <source>
        <dbReference type="ARBA" id="ARBA00022825"/>
    </source>
</evidence>
<dbReference type="SUPFAM" id="SSF52743">
    <property type="entry name" value="Subtilisin-like"/>
    <property type="match status" value="1"/>
</dbReference>
<dbReference type="InterPro" id="IPR010259">
    <property type="entry name" value="S8pro/Inhibitor_I9"/>
</dbReference>
<evidence type="ECO:0000259" key="7">
    <source>
        <dbReference type="Pfam" id="PF05922"/>
    </source>
</evidence>
<feature type="active site" description="Charge relay system" evidence="5">
    <location>
        <position position="165"/>
    </location>
</feature>
<dbReference type="BioCyc" id="SESP1179773:BN6_RS12160-MONOMER"/>
<dbReference type="AlphaFoldDB" id="K0JV04"/>
<dbReference type="HOGENOM" id="CLU_011263_1_7_11"/>
<evidence type="ECO:0000313" key="8">
    <source>
        <dbReference type="EMBL" id="CCH29816.1"/>
    </source>
</evidence>
<keyword evidence="4 5" id="KW-0720">Serine protease</keyword>
<feature type="domain" description="Peptidase S8/S53" evidence="6">
    <location>
        <begin position="156"/>
        <end position="386"/>
    </location>
</feature>
<dbReference type="PROSITE" id="PS00137">
    <property type="entry name" value="SUBTILASE_HIS"/>
    <property type="match status" value="1"/>
</dbReference>
<evidence type="ECO:0000256" key="1">
    <source>
        <dbReference type="ARBA" id="ARBA00011073"/>
    </source>
</evidence>
<evidence type="ECO:0000256" key="3">
    <source>
        <dbReference type="ARBA" id="ARBA00022801"/>
    </source>
</evidence>
<keyword evidence="2 5" id="KW-0645">Protease</keyword>
<dbReference type="InterPro" id="IPR036852">
    <property type="entry name" value="Peptidase_S8/S53_dom_sf"/>
</dbReference>
<dbReference type="GO" id="GO:0005615">
    <property type="term" value="C:extracellular space"/>
    <property type="evidence" value="ECO:0007669"/>
    <property type="project" value="TreeGrafter"/>
</dbReference>
<keyword evidence="3 5" id="KW-0378">Hydrolase</keyword>
<dbReference type="KEGG" id="sesp:BN6_25020"/>
<dbReference type="CDD" id="cd04077">
    <property type="entry name" value="Peptidases_S8_PCSK9_ProteinaseK_like"/>
    <property type="match status" value="1"/>
</dbReference>
<dbReference type="InterPro" id="IPR034193">
    <property type="entry name" value="PCSK9_ProteinaseK-like"/>
</dbReference>
<evidence type="ECO:0000313" key="9">
    <source>
        <dbReference type="Proteomes" id="UP000006281"/>
    </source>
</evidence>
<dbReference type="Gene3D" id="3.40.50.200">
    <property type="entry name" value="Peptidase S8/S53 domain"/>
    <property type="match status" value="1"/>
</dbReference>
<dbReference type="PROSITE" id="PS51892">
    <property type="entry name" value="SUBTILASE"/>
    <property type="match status" value="1"/>
</dbReference>
<dbReference type="InterPro" id="IPR000209">
    <property type="entry name" value="Peptidase_S8/S53_dom"/>
</dbReference>
<evidence type="ECO:0000256" key="5">
    <source>
        <dbReference type="PROSITE-ProRule" id="PRU01240"/>
    </source>
</evidence>
<dbReference type="InterPro" id="IPR015500">
    <property type="entry name" value="Peptidase_S8_subtilisin-rel"/>
</dbReference>
<dbReference type="EMBL" id="HE804045">
    <property type="protein sequence ID" value="CCH29816.1"/>
    <property type="molecule type" value="Genomic_DNA"/>
</dbReference>
<dbReference type="InterPro" id="IPR037045">
    <property type="entry name" value="S8pro/Inhibitor_I9_sf"/>
</dbReference>
<dbReference type="Gene3D" id="3.30.70.80">
    <property type="entry name" value="Peptidase S8 propeptide/proteinase inhibitor I9"/>
    <property type="match status" value="1"/>
</dbReference>
<gene>
    <name evidence="8" type="ordered locus">BN6_25020</name>
</gene>
<dbReference type="FunFam" id="3.40.50.200:FF:000014">
    <property type="entry name" value="Proteinase K"/>
    <property type="match status" value="1"/>
</dbReference>
<dbReference type="Pfam" id="PF05922">
    <property type="entry name" value="Inhibitor_I9"/>
    <property type="match status" value="1"/>
</dbReference>
<dbReference type="InterPro" id="IPR023827">
    <property type="entry name" value="Peptidase_S8_Asp-AS"/>
</dbReference>
<dbReference type="PANTHER" id="PTHR43806:SF11">
    <property type="entry name" value="CEREVISIN-RELATED"/>
    <property type="match status" value="1"/>
</dbReference>
<dbReference type="InterPro" id="IPR022398">
    <property type="entry name" value="Peptidase_S8_His-AS"/>
</dbReference>
<evidence type="ECO:0000256" key="2">
    <source>
        <dbReference type="ARBA" id="ARBA00022670"/>
    </source>
</evidence>
<comment type="similarity">
    <text evidence="1 5">Belongs to the peptidase S8 family.</text>
</comment>
<dbReference type="GO" id="GO:0006508">
    <property type="term" value="P:proteolysis"/>
    <property type="evidence" value="ECO:0007669"/>
    <property type="project" value="UniProtKB-KW"/>
</dbReference>
<feature type="domain" description="Inhibitor I9" evidence="7">
    <location>
        <begin position="78"/>
        <end position="122"/>
    </location>
</feature>
<dbReference type="PATRIC" id="fig|1179773.3.peg.2506"/>
<feature type="active site" description="Charge relay system" evidence="5">
    <location>
        <position position="198"/>
    </location>
</feature>
<evidence type="ECO:0000259" key="6">
    <source>
        <dbReference type="Pfam" id="PF00082"/>
    </source>
</evidence>
<dbReference type="PROSITE" id="PS00136">
    <property type="entry name" value="SUBTILASE_ASP"/>
    <property type="match status" value="1"/>
</dbReference>
<accession>K0JV04</accession>
<name>K0JV04_SACES</name>
<reference evidence="8 9" key="1">
    <citation type="journal article" date="2012" name="BMC Genomics">
        <title>Complete genome sequence of Saccharothrix espanaensis DSM 44229T and comparison to the other completely sequenced Pseudonocardiaceae.</title>
        <authorList>
            <person name="Strobel T."/>
            <person name="Al-Dilaimi A."/>
            <person name="Blom J."/>
            <person name="Gessner A."/>
            <person name="Kalinowski J."/>
            <person name="Luzhetska M."/>
            <person name="Puhler A."/>
            <person name="Szczepanowski R."/>
            <person name="Bechthold A."/>
            <person name="Ruckert C."/>
        </authorList>
    </citation>
    <scope>NUCLEOTIDE SEQUENCE [LARGE SCALE GENOMIC DNA]</scope>
    <source>
        <strain evidence="9">ATCC 51144 / DSM 44229 / JCM 9112 / NBRC 15066 / NRRL 15764</strain>
    </source>
</reference>
<dbReference type="InterPro" id="IPR050131">
    <property type="entry name" value="Peptidase_S8_subtilisin-like"/>
</dbReference>
<dbReference type="SUPFAM" id="SSF54897">
    <property type="entry name" value="Protease propeptides/inhibitors"/>
    <property type="match status" value="1"/>
</dbReference>
<dbReference type="GO" id="GO:0004252">
    <property type="term" value="F:serine-type endopeptidase activity"/>
    <property type="evidence" value="ECO:0007669"/>
    <property type="project" value="UniProtKB-UniRule"/>
</dbReference>
<dbReference type="PANTHER" id="PTHR43806">
    <property type="entry name" value="PEPTIDASE S8"/>
    <property type="match status" value="1"/>
</dbReference>
<dbReference type="Pfam" id="PF00082">
    <property type="entry name" value="Peptidase_S8"/>
    <property type="match status" value="1"/>
</dbReference>
<dbReference type="eggNOG" id="COG1404">
    <property type="taxonomic scope" value="Bacteria"/>
</dbReference>
<protein>
    <submittedName>
        <fullName evidence="8">Peptidase S8/S53, subtilisin kexin sedolisin</fullName>
    </submittedName>
</protein>
<dbReference type="Proteomes" id="UP000006281">
    <property type="component" value="Chromosome"/>
</dbReference>
<keyword evidence="9" id="KW-1185">Reference proteome</keyword>